<dbReference type="CDD" id="cd00761">
    <property type="entry name" value="Glyco_tranf_GTA_type"/>
    <property type="match status" value="1"/>
</dbReference>
<dbReference type="InterPro" id="IPR001173">
    <property type="entry name" value="Glyco_trans_2-like"/>
</dbReference>
<dbReference type="PANTHER" id="PTHR43685">
    <property type="entry name" value="GLYCOSYLTRANSFERASE"/>
    <property type="match status" value="1"/>
</dbReference>
<dbReference type="NCBIfam" id="NF038302">
    <property type="entry name" value="EPS_HpsE"/>
    <property type="match status" value="1"/>
</dbReference>
<dbReference type="STRING" id="1781255.BH720_00505"/>
<dbReference type="AlphaFoldDB" id="A0A1E5QRB5"/>
<sequence length="329" mass="37928">MTFDLSVAIPTYNGADRLPKLLEKLRSQFDTDRFSWEILIIDNNSTDSTAALIQDIQKSWNFPYPLRYCFEAEQGLAFARNRGITEAQGELVAFLDDDNHPDPDWVAQAYQFAQNHPQAGAFGGQIHGEFAISPPANFKRIESFLAIRERGSEPHLYQPQHLSLPPGAALVVRRQVWLDNVPKRLHLVGRIQGSMLAGEDYEALLYIHRAGWEIWYNPAMHTYHQIPPHRLEKSYLVSLIRGSSLCLCYLRMLNAKHWQKPLIFLRMILGSSKRILQHWLKSRRYPQTDLVATCEWEFLQSSLLSPFYYLLNLFPKKAEPECDISSKSA</sequence>
<keyword evidence="2" id="KW-0808">Transferase</keyword>
<dbReference type="OrthoDB" id="468448at2"/>
<reference evidence="2" key="1">
    <citation type="submission" date="2016-09" db="EMBL/GenBank/DDBJ databases">
        <title>Draft genome of thermotolerant cyanobacterium Desertifilum sp. strain IPPAS B-1220.</title>
        <authorList>
            <person name="Sinetova M.A."/>
            <person name="Bolakhan K."/>
            <person name="Zayadan B.K."/>
            <person name="Mironov K.S."/>
            <person name="Ustinova V."/>
            <person name="Kupriyanova E.V."/>
            <person name="Sidorov R.A."/>
            <person name="Skrypnik A.N."/>
            <person name="Gogoleva N.E."/>
            <person name="Gogolev Y.V."/>
            <person name="Los D.A."/>
        </authorList>
    </citation>
    <scope>NUCLEOTIDE SEQUENCE [LARGE SCALE GENOMIC DNA]</scope>
    <source>
        <strain evidence="2">IPPAS B-1220</strain>
    </source>
</reference>
<dbReference type="GO" id="GO:0016740">
    <property type="term" value="F:transferase activity"/>
    <property type="evidence" value="ECO:0007669"/>
    <property type="project" value="UniProtKB-KW"/>
</dbReference>
<dbReference type="InterPro" id="IPR050834">
    <property type="entry name" value="Glycosyltransf_2"/>
</dbReference>
<dbReference type="Pfam" id="PF00535">
    <property type="entry name" value="Glycos_transf_2"/>
    <property type="match status" value="1"/>
</dbReference>
<organism evidence="2">
    <name type="scientific">Desertifilum tharense IPPAS B-1220</name>
    <dbReference type="NCBI Taxonomy" id="1781255"/>
    <lineage>
        <taxon>Bacteria</taxon>
        <taxon>Bacillati</taxon>
        <taxon>Cyanobacteriota</taxon>
        <taxon>Cyanophyceae</taxon>
        <taxon>Desertifilales</taxon>
        <taxon>Desertifilaceae</taxon>
        <taxon>Desertifilum</taxon>
    </lineage>
</organism>
<dbReference type="InterPro" id="IPR029044">
    <property type="entry name" value="Nucleotide-diphossugar_trans"/>
</dbReference>
<proteinExistence type="predicted"/>
<accession>A0A1E5QRB5</accession>
<feature type="domain" description="Glycosyltransferase 2-like" evidence="1">
    <location>
        <begin position="6"/>
        <end position="129"/>
    </location>
</feature>
<dbReference type="SUPFAM" id="SSF53448">
    <property type="entry name" value="Nucleotide-diphospho-sugar transferases"/>
    <property type="match status" value="1"/>
</dbReference>
<evidence type="ECO:0000313" key="2">
    <source>
        <dbReference type="EMBL" id="OEJ77192.1"/>
    </source>
</evidence>
<gene>
    <name evidence="2" type="ORF">BH720_00505</name>
</gene>
<dbReference type="Gene3D" id="3.90.550.10">
    <property type="entry name" value="Spore Coat Polysaccharide Biosynthesis Protein SpsA, Chain A"/>
    <property type="match status" value="1"/>
</dbReference>
<comment type="caution">
    <text evidence="2">The sequence shown here is derived from an EMBL/GenBank/DDBJ whole genome shotgun (WGS) entry which is preliminary data.</text>
</comment>
<name>A0A1E5QRB5_9CYAN</name>
<dbReference type="EMBL" id="MJGC01000010">
    <property type="protein sequence ID" value="OEJ77192.1"/>
    <property type="molecule type" value="Genomic_DNA"/>
</dbReference>
<evidence type="ECO:0000259" key="1">
    <source>
        <dbReference type="Pfam" id="PF00535"/>
    </source>
</evidence>
<protein>
    <submittedName>
        <fullName evidence="2">Glycosyl transferase</fullName>
    </submittedName>
</protein>
<dbReference type="PANTHER" id="PTHR43685:SF3">
    <property type="entry name" value="SLR2126 PROTEIN"/>
    <property type="match status" value="1"/>
</dbReference>